<evidence type="ECO:0000313" key="1">
    <source>
        <dbReference type="EMBL" id="UWZ79815.1"/>
    </source>
</evidence>
<evidence type="ECO:0000313" key="2">
    <source>
        <dbReference type="Proteomes" id="UP001060414"/>
    </source>
</evidence>
<reference evidence="1" key="1">
    <citation type="journal article" date="2022" name="Environ. Microbiol.">
        <title>Geoalkalibacter halelectricus SAP #1 sp. nov. possessing extracellular electron transfer and mineral#reducing capabilities from a haloalkaline environment.</title>
        <authorList>
            <person name="Yadav S."/>
            <person name="Singh R."/>
            <person name="Sundharam S.S."/>
            <person name="Chaudhary S."/>
            <person name="Krishnamurthi S."/>
            <person name="Patil S.A."/>
        </authorList>
    </citation>
    <scope>NUCLEOTIDE SEQUENCE</scope>
    <source>
        <strain evidence="1">SAP-1</strain>
    </source>
</reference>
<accession>A0ABY5ZKZ5</accession>
<name>A0ABY5ZKZ5_9BACT</name>
<keyword evidence="2" id="KW-1185">Reference proteome</keyword>
<proteinExistence type="predicted"/>
<protein>
    <submittedName>
        <fullName evidence="1">Rubredoxin</fullName>
    </submittedName>
</protein>
<dbReference type="NCBIfam" id="NF045720">
    <property type="entry name" value="rubredox_RCKP"/>
    <property type="match status" value="1"/>
</dbReference>
<organism evidence="1 2">
    <name type="scientific">Geoalkalibacter halelectricus</name>
    <dbReference type="NCBI Taxonomy" id="2847045"/>
    <lineage>
        <taxon>Bacteria</taxon>
        <taxon>Pseudomonadati</taxon>
        <taxon>Thermodesulfobacteriota</taxon>
        <taxon>Desulfuromonadia</taxon>
        <taxon>Desulfuromonadales</taxon>
        <taxon>Geoalkalibacteraceae</taxon>
        <taxon>Geoalkalibacter</taxon>
    </lineage>
</organism>
<gene>
    <name evidence="1" type="ORF">L9S41_00100</name>
</gene>
<dbReference type="InterPro" id="IPR054685">
    <property type="entry name" value="Rubredox_RCKP"/>
</dbReference>
<dbReference type="Proteomes" id="UP001060414">
    <property type="component" value="Chromosome"/>
</dbReference>
<dbReference type="RefSeq" id="WP_260748166.1">
    <property type="nucleotide sequence ID" value="NZ_CP092109.1"/>
</dbReference>
<dbReference type="EMBL" id="CP092109">
    <property type="protein sequence ID" value="UWZ79815.1"/>
    <property type="molecule type" value="Genomic_DNA"/>
</dbReference>
<sequence>MAVWQCEKCKTEREGRCKPKKCAKCNEQTVFVKKG</sequence>